<keyword evidence="4" id="KW-1185">Reference proteome</keyword>
<evidence type="ECO:0000259" key="2">
    <source>
        <dbReference type="Pfam" id="PF22943"/>
    </source>
</evidence>
<sequence length="134" mass="14601">KTAIDLDARDPHFAASLRHIGPVTPAPTLSHSSTFNQPQQPSGPKQTVFPQTSNPALLVVTARQRIAKAAECEAEEFGKQSHGGREYLDALTIRQALAMRDHNRLPNGEIERILRLKSGVMSRLGGKGVVSEVR</sequence>
<dbReference type="OrthoDB" id="4085451at2759"/>
<evidence type="ECO:0000313" key="3">
    <source>
        <dbReference type="EMBL" id="RJE16973.1"/>
    </source>
</evidence>
<evidence type="ECO:0000256" key="1">
    <source>
        <dbReference type="SAM" id="MobiDB-lite"/>
    </source>
</evidence>
<dbReference type="STRING" id="2070753.A0A3A2Z452"/>
<feature type="compositionally biased region" description="Polar residues" evidence="1">
    <location>
        <begin position="27"/>
        <end position="50"/>
    </location>
</feature>
<name>A0A3A2Z452_9EURO</name>
<proteinExistence type="predicted"/>
<protein>
    <recommendedName>
        <fullName evidence="2">Helix-turn-helix domain-containing protein</fullName>
    </recommendedName>
</protein>
<gene>
    <name evidence="3" type="ORF">PHISCL_10690</name>
</gene>
<feature type="non-terminal residue" evidence="3">
    <location>
        <position position="1"/>
    </location>
</feature>
<dbReference type="Proteomes" id="UP000266188">
    <property type="component" value="Unassembled WGS sequence"/>
</dbReference>
<accession>A0A3A2Z452</accession>
<feature type="region of interest" description="Disordered" evidence="1">
    <location>
        <begin position="17"/>
        <end position="50"/>
    </location>
</feature>
<dbReference type="AlphaFoldDB" id="A0A3A2Z452"/>
<reference evidence="4" key="1">
    <citation type="submission" date="2017-02" db="EMBL/GenBank/DDBJ databases">
        <authorList>
            <person name="Tafer H."/>
            <person name="Lopandic K."/>
        </authorList>
    </citation>
    <scope>NUCLEOTIDE SEQUENCE [LARGE SCALE GENOMIC DNA]</scope>
    <source>
        <strain evidence="4">CBS 366.77</strain>
    </source>
</reference>
<evidence type="ECO:0000313" key="4">
    <source>
        <dbReference type="Proteomes" id="UP000266188"/>
    </source>
</evidence>
<comment type="caution">
    <text evidence="3">The sequence shown here is derived from an EMBL/GenBank/DDBJ whole genome shotgun (WGS) entry which is preliminary data.</text>
</comment>
<feature type="domain" description="Helix-turn-helix" evidence="2">
    <location>
        <begin position="87"/>
        <end position="131"/>
    </location>
</feature>
<dbReference type="Pfam" id="PF22943">
    <property type="entry name" value="HTH_68"/>
    <property type="match status" value="1"/>
</dbReference>
<dbReference type="EMBL" id="MVGC01001992">
    <property type="protein sequence ID" value="RJE16973.1"/>
    <property type="molecule type" value="Genomic_DNA"/>
</dbReference>
<organism evidence="3 4">
    <name type="scientific">Aspergillus sclerotialis</name>
    <dbReference type="NCBI Taxonomy" id="2070753"/>
    <lineage>
        <taxon>Eukaryota</taxon>
        <taxon>Fungi</taxon>
        <taxon>Dikarya</taxon>
        <taxon>Ascomycota</taxon>
        <taxon>Pezizomycotina</taxon>
        <taxon>Eurotiomycetes</taxon>
        <taxon>Eurotiomycetidae</taxon>
        <taxon>Eurotiales</taxon>
        <taxon>Aspergillaceae</taxon>
        <taxon>Aspergillus</taxon>
        <taxon>Aspergillus subgen. Polypaecilum</taxon>
    </lineage>
</organism>
<dbReference type="InterPro" id="IPR054448">
    <property type="entry name" value="HTH_put_ascomycetes"/>
</dbReference>